<dbReference type="EMBL" id="JQCD01000031">
    <property type="protein sequence ID" value="KRN76047.1"/>
    <property type="molecule type" value="Genomic_DNA"/>
</dbReference>
<feature type="compositionally biased region" description="Basic and acidic residues" evidence="1">
    <location>
        <begin position="287"/>
        <end position="297"/>
    </location>
</feature>
<dbReference type="PANTHER" id="PTHR36436">
    <property type="entry name" value="SLL5081 PROTEIN"/>
    <property type="match status" value="1"/>
</dbReference>
<feature type="region of interest" description="Disordered" evidence="1">
    <location>
        <begin position="280"/>
        <end position="305"/>
    </location>
</feature>
<evidence type="ECO:0000313" key="3">
    <source>
        <dbReference type="EMBL" id="KRN76047.1"/>
    </source>
</evidence>
<organism evidence="3 4">
    <name type="scientific">Weissella minor</name>
    <dbReference type="NCBI Taxonomy" id="1620"/>
    <lineage>
        <taxon>Bacteria</taxon>
        <taxon>Bacillati</taxon>
        <taxon>Bacillota</taxon>
        <taxon>Bacilli</taxon>
        <taxon>Lactobacillales</taxon>
        <taxon>Lactobacillaceae</taxon>
        <taxon>Weissella</taxon>
    </lineage>
</organism>
<keyword evidence="2" id="KW-1133">Transmembrane helix</keyword>
<dbReference type="Pfam" id="PF05656">
    <property type="entry name" value="DUF805"/>
    <property type="match status" value="1"/>
</dbReference>
<feature type="transmembrane region" description="Helical" evidence="2">
    <location>
        <begin position="58"/>
        <end position="80"/>
    </location>
</feature>
<proteinExistence type="predicted"/>
<protein>
    <submittedName>
        <fullName evidence="3">Uncharacterized protein</fullName>
    </submittedName>
</protein>
<feature type="transmembrane region" description="Helical" evidence="2">
    <location>
        <begin position="92"/>
        <end position="114"/>
    </location>
</feature>
<accession>A0A0R2JFC7</accession>
<evidence type="ECO:0000256" key="2">
    <source>
        <dbReference type="SAM" id="Phobius"/>
    </source>
</evidence>
<dbReference type="InterPro" id="IPR015315">
    <property type="entry name" value="DUF1963"/>
</dbReference>
<dbReference type="PATRIC" id="fig|1620.3.peg.1112"/>
<dbReference type="SUPFAM" id="SSF103032">
    <property type="entry name" value="Hypothetical protein YwqG"/>
    <property type="match status" value="1"/>
</dbReference>
<dbReference type="OrthoDB" id="57088at2"/>
<sequence length="603" mass="69239">MGFWDCVTWFWESAFYYDDYDTRKEYFVGTLVNLALVIFVLCGVLFLAALLIDSETALEIVVGIELIVALIVYFVPFVSARFRRINDTIFNPFWTFAMFVPGLSIVPFVMTFWVSENGDTELFEDDVDEDIAKPVFEELKLQDVDSSELGVQVLAIYVSAMMDGLVEEYIEIDEDDKAEVLEDLLERYYDVEDVNVEQFVEEIGSHFEKKDVKAVNRIRKKGLAIYEDLKIGVTDDVVPTYKSLIRKAKKQNAATEADGLAGWKHKFWKPDIVKVTAPKASTEVNQDEPRAAIKQETETETAESVDELAAKQETDAVDSVDRDYAVADSDFSQEKALFEASPIFKRRDEFARDYVSLKLVPEANLPLTASKVGGYGYIPKTMQYPNHAGVPMGLVAQLNLDELPNLDGFPETGILAFYLDQTTDYLSSYLQDRYTSRPYKVLYFSNINQIAYTEAEINQLFEGHAKRPDAESFSVEKEFRLTGELQTDYLYNMEILEFLDGFGRDRYDHYAEELFGEYAFDIEGYIYDLNHCYNNSKIGGYPDFWHEDPRVDRDKRILLFQLSAHEIDGIGVGGCDIVNFFIKPEDLQHYNFTDVTFNWDVDF</sequence>
<evidence type="ECO:0000313" key="4">
    <source>
        <dbReference type="Proteomes" id="UP000051673"/>
    </source>
</evidence>
<gene>
    <name evidence="3" type="ORF">IV67_GL001097</name>
</gene>
<evidence type="ECO:0000256" key="1">
    <source>
        <dbReference type="SAM" id="MobiDB-lite"/>
    </source>
</evidence>
<feature type="transmembrane region" description="Helical" evidence="2">
    <location>
        <begin position="26"/>
        <end position="52"/>
    </location>
</feature>
<dbReference type="AlphaFoldDB" id="A0A0R2JFC7"/>
<dbReference type="InterPro" id="IPR008523">
    <property type="entry name" value="DUF805"/>
</dbReference>
<dbReference type="Pfam" id="PF09234">
    <property type="entry name" value="DUF1963"/>
    <property type="match status" value="1"/>
</dbReference>
<name>A0A0R2JFC7_9LACO</name>
<dbReference type="Proteomes" id="UP000051673">
    <property type="component" value="Unassembled WGS sequence"/>
</dbReference>
<dbReference type="STRING" id="1620.IV67_GL001097"/>
<dbReference type="GO" id="GO:0016020">
    <property type="term" value="C:membrane"/>
    <property type="evidence" value="ECO:0007669"/>
    <property type="project" value="InterPro"/>
</dbReference>
<dbReference type="Gene3D" id="2.30.320.10">
    <property type="entry name" value="YwqG-like"/>
    <property type="match status" value="1"/>
</dbReference>
<comment type="caution">
    <text evidence="3">The sequence shown here is derived from an EMBL/GenBank/DDBJ whole genome shotgun (WGS) entry which is preliminary data.</text>
</comment>
<keyword evidence="2" id="KW-0812">Transmembrane</keyword>
<dbReference type="InterPro" id="IPR035948">
    <property type="entry name" value="YwqG-like_sf"/>
</dbReference>
<keyword evidence="2" id="KW-0472">Membrane</keyword>
<keyword evidence="4" id="KW-1185">Reference proteome</keyword>
<reference evidence="3 4" key="1">
    <citation type="journal article" date="2015" name="Genome Announc.">
        <title>Expanding the biotechnology potential of lactobacilli through comparative genomics of 213 strains and associated genera.</title>
        <authorList>
            <person name="Sun Z."/>
            <person name="Harris H.M."/>
            <person name="McCann A."/>
            <person name="Guo C."/>
            <person name="Argimon S."/>
            <person name="Zhang W."/>
            <person name="Yang X."/>
            <person name="Jeffery I.B."/>
            <person name="Cooney J.C."/>
            <person name="Kagawa T.F."/>
            <person name="Liu W."/>
            <person name="Song Y."/>
            <person name="Salvetti E."/>
            <person name="Wrobel A."/>
            <person name="Rasinkangas P."/>
            <person name="Parkhill J."/>
            <person name="Rea M.C."/>
            <person name="O'Sullivan O."/>
            <person name="Ritari J."/>
            <person name="Douillard F.P."/>
            <person name="Paul Ross R."/>
            <person name="Yang R."/>
            <person name="Briner A.E."/>
            <person name="Felis G.E."/>
            <person name="de Vos W.M."/>
            <person name="Barrangou R."/>
            <person name="Klaenhammer T.R."/>
            <person name="Caufield P.W."/>
            <person name="Cui Y."/>
            <person name="Zhang H."/>
            <person name="O'Toole P.W."/>
        </authorList>
    </citation>
    <scope>NUCLEOTIDE SEQUENCE [LARGE SCALE GENOMIC DNA]</scope>
    <source>
        <strain evidence="3 4">DSM 20014</strain>
    </source>
</reference>
<dbReference type="RefSeq" id="WP_057788919.1">
    <property type="nucleotide sequence ID" value="NZ_JQCD01000031.1"/>
</dbReference>
<dbReference type="PANTHER" id="PTHR36436:SF6">
    <property type="entry name" value="SLL5081 PROTEIN"/>
    <property type="match status" value="1"/>
</dbReference>